<feature type="region of interest" description="Disordered" evidence="3">
    <location>
        <begin position="1"/>
        <end position="22"/>
    </location>
</feature>
<dbReference type="EMBL" id="OX336137">
    <property type="protein sequence ID" value="CAI2717254.1"/>
    <property type="molecule type" value="Genomic_DNA"/>
</dbReference>
<evidence type="ECO:0008006" key="8">
    <source>
        <dbReference type="Google" id="ProtNLM"/>
    </source>
</evidence>
<sequence>MVSTHGTLLPGSHRPGSTRAGFPPRLHDLLSLKTAIKRADAVVVGSKAEFDEARQYGIAQSKLHIIPPGIDVVHPPPARPSPHSGLRLLYVGALHPDRRLELILRAARNLTVPFHIDIAEWGGELAGADAYVETLKKLGKVLGLEESLTLHRANHREDIDRLYKTADVFVYPVGHEPLGQPLLEAAAYGLPIVSTPAGLTQDLVIPGETGFVVPADPDTLCDRIMKLSAADTRQAFRDRIRAQVRDHFGWSPITERTLHLYQSLLR</sequence>
<dbReference type="SUPFAM" id="SSF53756">
    <property type="entry name" value="UDP-Glycosyltransferase/glycogen phosphorylase"/>
    <property type="match status" value="1"/>
</dbReference>
<evidence type="ECO:0000256" key="2">
    <source>
        <dbReference type="ARBA" id="ARBA00022679"/>
    </source>
</evidence>
<dbReference type="CDD" id="cd03801">
    <property type="entry name" value="GT4_PimA-like"/>
    <property type="match status" value="1"/>
</dbReference>
<accession>A0ABN8VWM1</accession>
<evidence type="ECO:0000256" key="3">
    <source>
        <dbReference type="SAM" id="MobiDB-lite"/>
    </source>
</evidence>
<evidence type="ECO:0000259" key="4">
    <source>
        <dbReference type="Pfam" id="PF00534"/>
    </source>
</evidence>
<gene>
    <name evidence="6" type="ORF">NSPWAT_0395</name>
</gene>
<protein>
    <recommendedName>
        <fullName evidence="8">Glycosyl transferase family 1 domain-containing protein</fullName>
    </recommendedName>
</protein>
<evidence type="ECO:0000256" key="1">
    <source>
        <dbReference type="ARBA" id="ARBA00022676"/>
    </source>
</evidence>
<dbReference type="PANTHER" id="PTHR12526">
    <property type="entry name" value="GLYCOSYLTRANSFERASE"/>
    <property type="match status" value="1"/>
</dbReference>
<evidence type="ECO:0000259" key="5">
    <source>
        <dbReference type="Pfam" id="PF13439"/>
    </source>
</evidence>
<feature type="domain" description="Glycosyltransferase subfamily 4-like N-terminal" evidence="5">
    <location>
        <begin position="5"/>
        <end position="72"/>
    </location>
</feature>
<name>A0ABN8VWM1_9BACT</name>
<keyword evidence="2" id="KW-0808">Transferase</keyword>
<organism evidence="6 7">
    <name type="scientific">Nitrospina watsonii</name>
    <dbReference type="NCBI Taxonomy" id="1323948"/>
    <lineage>
        <taxon>Bacteria</taxon>
        <taxon>Pseudomonadati</taxon>
        <taxon>Nitrospinota/Tectimicrobiota group</taxon>
        <taxon>Nitrospinota</taxon>
        <taxon>Nitrospinia</taxon>
        <taxon>Nitrospinales</taxon>
        <taxon>Nitrospinaceae</taxon>
        <taxon>Nitrospina</taxon>
    </lineage>
</organism>
<feature type="domain" description="Glycosyl transferase family 1" evidence="4">
    <location>
        <begin position="86"/>
        <end position="238"/>
    </location>
</feature>
<dbReference type="Gene3D" id="3.40.50.2000">
    <property type="entry name" value="Glycogen Phosphorylase B"/>
    <property type="match status" value="2"/>
</dbReference>
<reference evidence="6 7" key="1">
    <citation type="submission" date="2022-09" db="EMBL/GenBank/DDBJ databases">
        <authorList>
            <person name="Kop L."/>
        </authorList>
    </citation>
    <scope>NUCLEOTIDE SEQUENCE [LARGE SCALE GENOMIC DNA]</scope>
    <source>
        <strain evidence="6 7">347</strain>
    </source>
</reference>
<evidence type="ECO:0000313" key="6">
    <source>
        <dbReference type="EMBL" id="CAI2717254.1"/>
    </source>
</evidence>
<keyword evidence="1" id="KW-0328">Glycosyltransferase</keyword>
<dbReference type="RefSeq" id="WP_282010206.1">
    <property type="nucleotide sequence ID" value="NZ_OX336137.1"/>
</dbReference>
<dbReference type="InterPro" id="IPR001296">
    <property type="entry name" value="Glyco_trans_1"/>
</dbReference>
<keyword evidence="7" id="KW-1185">Reference proteome</keyword>
<dbReference type="Pfam" id="PF13439">
    <property type="entry name" value="Glyco_transf_4"/>
    <property type="match status" value="1"/>
</dbReference>
<dbReference type="Pfam" id="PF00534">
    <property type="entry name" value="Glycos_transf_1"/>
    <property type="match status" value="1"/>
</dbReference>
<proteinExistence type="predicted"/>
<dbReference type="Proteomes" id="UP001157733">
    <property type="component" value="Chromosome"/>
</dbReference>
<dbReference type="InterPro" id="IPR028098">
    <property type="entry name" value="Glyco_trans_4-like_N"/>
</dbReference>
<dbReference type="PANTHER" id="PTHR12526:SF510">
    <property type="entry name" value="D-INOSITOL 3-PHOSPHATE GLYCOSYLTRANSFERASE"/>
    <property type="match status" value="1"/>
</dbReference>
<evidence type="ECO:0000313" key="7">
    <source>
        <dbReference type="Proteomes" id="UP001157733"/>
    </source>
</evidence>